<feature type="domain" description="EAL" evidence="5">
    <location>
        <begin position="352"/>
        <end position="605"/>
    </location>
</feature>
<dbReference type="Gene3D" id="3.20.20.450">
    <property type="entry name" value="EAL domain"/>
    <property type="match status" value="1"/>
</dbReference>
<evidence type="ECO:0000256" key="2">
    <source>
        <dbReference type="ARBA" id="ARBA00022636"/>
    </source>
</evidence>
<reference evidence="7 8" key="1">
    <citation type="submission" date="2016-12" db="EMBL/GenBank/DDBJ databases">
        <authorList>
            <person name="Song W.-J."/>
            <person name="Kurnit D.M."/>
        </authorList>
    </citation>
    <scope>NUCLEOTIDE SEQUENCE [LARGE SCALE GENOMIC DNA]</scope>
    <source>
        <strain evidence="7 8">IMCC3135</strain>
    </source>
</reference>
<dbReference type="FunFam" id="3.20.20.450:FF:000001">
    <property type="entry name" value="Cyclic di-GMP phosphodiesterase yahA"/>
    <property type="match status" value="1"/>
</dbReference>
<dbReference type="SUPFAM" id="SSF55073">
    <property type="entry name" value="Nucleotide cyclase"/>
    <property type="match status" value="1"/>
</dbReference>
<dbReference type="EMBL" id="CP018632">
    <property type="protein sequence ID" value="ASJ75283.1"/>
    <property type="molecule type" value="Genomic_DNA"/>
</dbReference>
<evidence type="ECO:0000256" key="1">
    <source>
        <dbReference type="ARBA" id="ARBA00012282"/>
    </source>
</evidence>
<dbReference type="InterPro" id="IPR052155">
    <property type="entry name" value="Biofilm_reg_signaling"/>
</dbReference>
<dbReference type="PROSITE" id="PS50887">
    <property type="entry name" value="GGDEF"/>
    <property type="match status" value="1"/>
</dbReference>
<evidence type="ECO:0000259" key="4">
    <source>
        <dbReference type="PROSITE" id="PS50110"/>
    </source>
</evidence>
<dbReference type="SUPFAM" id="SSF52172">
    <property type="entry name" value="CheY-like"/>
    <property type="match status" value="1"/>
</dbReference>
<dbReference type="InterPro" id="IPR001633">
    <property type="entry name" value="EAL_dom"/>
</dbReference>
<dbReference type="SMART" id="SM00448">
    <property type="entry name" value="REC"/>
    <property type="match status" value="1"/>
</dbReference>
<sequence length="607" mass="67796">MNSEHAMQFDADMDTLVAGSAVPGQAYRLRADFVNLQHATIMMVDDESITMRVLQSFLESAGYHEFILVDNSVTAMDVLRRRRPDILLLDVLMPEVSGFDILQALRQEDEFSHLPVIILTSSSDAATKLKALDLGATDFLSKPVDPSELALRVRNTLAAKAYQDQLAFYDPLTSLPNHHLFQDRLGWSISRAARDKGKLALLHIAFNDFKRVTDAFGPKVGDEVLKQLALRITENISAADVMRRKLEKCNDKIEVFRFGSADFNLLLPSIGAVAETGVIAKRIFETMRLPLDADGTQVYLVPSIGVAAYPDDADDSGSLLKVALGASSQSIAQGGGQLQFYSTEINERTLSRMRMEADLRRAIAEDEFKLLLQPKINLESGKIVGAEALIRWHDPVRGLISPVEFIPVAEDTGLILPIGEWVLREACNTMMTWRKQGIDLKMSVNISARQFFQADLVALVRSVLDEHKFEPSRLVLEMTESILVDDVQTALVILAQLRSLGVQISIDDFGTGYSSLSYLKMFRADEVKIDRAFIRDVTTSREDQALVYAITYLGHEMGFTVCAEGVEDSEQRDYLHKIKCDEYQGFFFSKPVSHIEFSAIYHGQEAK</sequence>
<proteinExistence type="predicted"/>
<dbReference type="CDD" id="cd01949">
    <property type="entry name" value="GGDEF"/>
    <property type="match status" value="1"/>
</dbReference>
<evidence type="ECO:0000259" key="6">
    <source>
        <dbReference type="PROSITE" id="PS50887"/>
    </source>
</evidence>
<dbReference type="NCBIfam" id="TIGR00254">
    <property type="entry name" value="GGDEF"/>
    <property type="match status" value="1"/>
</dbReference>
<dbReference type="InterPro" id="IPR029787">
    <property type="entry name" value="Nucleotide_cyclase"/>
</dbReference>
<dbReference type="InterPro" id="IPR001789">
    <property type="entry name" value="Sig_transdc_resp-reg_receiver"/>
</dbReference>
<dbReference type="CDD" id="cd01948">
    <property type="entry name" value="EAL"/>
    <property type="match status" value="1"/>
</dbReference>
<dbReference type="InterPro" id="IPR011006">
    <property type="entry name" value="CheY-like_superfamily"/>
</dbReference>
<dbReference type="Pfam" id="PF00990">
    <property type="entry name" value="GGDEF"/>
    <property type="match status" value="1"/>
</dbReference>
<dbReference type="Proteomes" id="UP000250079">
    <property type="component" value="Chromosome"/>
</dbReference>
<dbReference type="Pfam" id="PF00072">
    <property type="entry name" value="Response_reg"/>
    <property type="match status" value="1"/>
</dbReference>
<name>A0A2Z2NVL2_9GAMM</name>
<keyword evidence="3" id="KW-0597">Phosphoprotein</keyword>
<dbReference type="PANTHER" id="PTHR44757:SF2">
    <property type="entry name" value="BIOFILM ARCHITECTURE MAINTENANCE PROTEIN MBAA"/>
    <property type="match status" value="1"/>
</dbReference>
<dbReference type="AlphaFoldDB" id="A0A2Z2NVL2"/>
<evidence type="ECO:0000259" key="5">
    <source>
        <dbReference type="PROSITE" id="PS50883"/>
    </source>
</evidence>
<keyword evidence="2" id="KW-0973">c-di-GMP</keyword>
<dbReference type="GO" id="GO:0000160">
    <property type="term" value="P:phosphorelay signal transduction system"/>
    <property type="evidence" value="ECO:0007669"/>
    <property type="project" value="InterPro"/>
</dbReference>
<dbReference type="PANTHER" id="PTHR44757">
    <property type="entry name" value="DIGUANYLATE CYCLASE DGCP"/>
    <property type="match status" value="1"/>
</dbReference>
<protein>
    <recommendedName>
        <fullName evidence="1">cyclic-guanylate-specific phosphodiesterase</fullName>
        <ecNumber evidence="1">3.1.4.52</ecNumber>
    </recommendedName>
</protein>
<dbReference type="SMART" id="SM00267">
    <property type="entry name" value="GGDEF"/>
    <property type="match status" value="1"/>
</dbReference>
<dbReference type="InterPro" id="IPR000160">
    <property type="entry name" value="GGDEF_dom"/>
</dbReference>
<dbReference type="InterPro" id="IPR043128">
    <property type="entry name" value="Rev_trsase/Diguanyl_cyclase"/>
</dbReference>
<evidence type="ECO:0000313" key="8">
    <source>
        <dbReference type="Proteomes" id="UP000250079"/>
    </source>
</evidence>
<evidence type="ECO:0000313" key="7">
    <source>
        <dbReference type="EMBL" id="ASJ75283.1"/>
    </source>
</evidence>
<keyword evidence="7" id="KW-0378">Hydrolase</keyword>
<evidence type="ECO:0000256" key="3">
    <source>
        <dbReference type="PROSITE-ProRule" id="PRU00169"/>
    </source>
</evidence>
<dbReference type="Gene3D" id="3.30.70.270">
    <property type="match status" value="1"/>
</dbReference>
<keyword evidence="8" id="KW-1185">Reference proteome</keyword>
<dbReference type="Gene3D" id="3.40.50.2300">
    <property type="match status" value="1"/>
</dbReference>
<dbReference type="RefSeq" id="WP_088920216.1">
    <property type="nucleotide sequence ID" value="NZ_CP018632.1"/>
</dbReference>
<dbReference type="InterPro" id="IPR035919">
    <property type="entry name" value="EAL_sf"/>
</dbReference>
<accession>A0A2Z2NVL2</accession>
<dbReference type="KEGG" id="gai:IMCC3135_26140"/>
<organism evidence="7 8">
    <name type="scientific">Granulosicoccus antarcticus IMCC3135</name>
    <dbReference type="NCBI Taxonomy" id="1192854"/>
    <lineage>
        <taxon>Bacteria</taxon>
        <taxon>Pseudomonadati</taxon>
        <taxon>Pseudomonadota</taxon>
        <taxon>Gammaproteobacteria</taxon>
        <taxon>Chromatiales</taxon>
        <taxon>Granulosicoccaceae</taxon>
        <taxon>Granulosicoccus</taxon>
    </lineage>
</organism>
<dbReference type="SUPFAM" id="SSF141868">
    <property type="entry name" value="EAL domain-like"/>
    <property type="match status" value="1"/>
</dbReference>
<dbReference type="OrthoDB" id="8553030at2"/>
<feature type="modified residue" description="4-aspartylphosphate" evidence="3">
    <location>
        <position position="90"/>
    </location>
</feature>
<dbReference type="PROSITE" id="PS50883">
    <property type="entry name" value="EAL"/>
    <property type="match status" value="1"/>
</dbReference>
<feature type="domain" description="GGDEF" evidence="6">
    <location>
        <begin position="197"/>
        <end position="343"/>
    </location>
</feature>
<dbReference type="SMART" id="SM00052">
    <property type="entry name" value="EAL"/>
    <property type="match status" value="1"/>
</dbReference>
<dbReference type="PROSITE" id="PS50110">
    <property type="entry name" value="RESPONSE_REGULATORY"/>
    <property type="match status" value="1"/>
</dbReference>
<dbReference type="EC" id="3.1.4.52" evidence="1"/>
<feature type="domain" description="Response regulatory" evidence="4">
    <location>
        <begin position="40"/>
        <end position="157"/>
    </location>
</feature>
<dbReference type="GO" id="GO:0071111">
    <property type="term" value="F:cyclic-guanylate-specific phosphodiesterase activity"/>
    <property type="evidence" value="ECO:0007669"/>
    <property type="project" value="UniProtKB-EC"/>
</dbReference>
<gene>
    <name evidence="7" type="primary">gmr_3</name>
    <name evidence="7" type="ORF">IMCC3135_26140</name>
</gene>
<dbReference type="Pfam" id="PF00563">
    <property type="entry name" value="EAL"/>
    <property type="match status" value="1"/>
</dbReference>